<keyword evidence="3" id="KW-0812">Transmembrane</keyword>
<reference evidence="4 5" key="1">
    <citation type="journal article" date="2015" name="Genome Announc.">
        <title>Complete Genome Sequence of the Type Strain Corynebacterium testudinoris DSM 44614, Recovered from Necrotic Lesions in the Mouth of a Tortoise.</title>
        <authorList>
            <person name="Ruckert C."/>
            <person name="Kriete M."/>
            <person name="Jaenicke S."/>
            <person name="Winkler A."/>
            <person name="Tauch A."/>
        </authorList>
    </citation>
    <scope>NUCLEOTIDE SEQUENCE [LARGE SCALE GENOMIC DNA]</scope>
    <source>
        <strain evidence="4 5">DSM 44614</strain>
    </source>
</reference>
<dbReference type="Proteomes" id="UP000035540">
    <property type="component" value="Chromosome"/>
</dbReference>
<name>A0A0G3H6H7_9CORY</name>
<accession>A0A0G3H6H7</accession>
<dbReference type="AlphaFoldDB" id="A0A0G3H6H7"/>
<feature type="transmembrane region" description="Helical" evidence="3">
    <location>
        <begin position="68"/>
        <end position="87"/>
    </location>
</feature>
<organism evidence="4 5">
    <name type="scientific">Corynebacterium testudinoris</name>
    <dbReference type="NCBI Taxonomy" id="136857"/>
    <lineage>
        <taxon>Bacteria</taxon>
        <taxon>Bacillati</taxon>
        <taxon>Actinomycetota</taxon>
        <taxon>Actinomycetes</taxon>
        <taxon>Mycobacteriales</taxon>
        <taxon>Corynebacteriaceae</taxon>
        <taxon>Corynebacterium</taxon>
    </lineage>
</organism>
<keyword evidence="2" id="KW-0813">Transport</keyword>
<dbReference type="RefSeq" id="WP_236686059.1">
    <property type="nucleotide sequence ID" value="NZ_CP011545.1"/>
</dbReference>
<dbReference type="PANTHER" id="PTHR34295:SF1">
    <property type="entry name" value="BIOTIN TRANSPORTER BIOY"/>
    <property type="match status" value="1"/>
</dbReference>
<gene>
    <name evidence="4" type="ORF">CTEST_07880</name>
</gene>
<dbReference type="PATRIC" id="fig|136857.5.peg.1566"/>
<dbReference type="PANTHER" id="PTHR34295">
    <property type="entry name" value="BIOTIN TRANSPORTER BIOY"/>
    <property type="match status" value="1"/>
</dbReference>
<feature type="transmembrane region" description="Helical" evidence="3">
    <location>
        <begin position="44"/>
        <end position="61"/>
    </location>
</feature>
<keyword evidence="2 3" id="KW-0472">Membrane</keyword>
<evidence type="ECO:0000313" key="4">
    <source>
        <dbReference type="EMBL" id="AKK09006.1"/>
    </source>
</evidence>
<dbReference type="EMBL" id="CP011545">
    <property type="protein sequence ID" value="AKK09006.1"/>
    <property type="molecule type" value="Genomic_DNA"/>
</dbReference>
<keyword evidence="3" id="KW-1133">Transmembrane helix</keyword>
<keyword evidence="2" id="KW-1003">Cell membrane</keyword>
<feature type="transmembrane region" description="Helical" evidence="3">
    <location>
        <begin position="99"/>
        <end position="117"/>
    </location>
</feature>
<keyword evidence="5" id="KW-1185">Reference proteome</keyword>
<evidence type="ECO:0000256" key="1">
    <source>
        <dbReference type="ARBA" id="ARBA00010692"/>
    </source>
</evidence>
<dbReference type="Gene3D" id="1.10.1760.20">
    <property type="match status" value="1"/>
</dbReference>
<feature type="transmembrane region" description="Helical" evidence="3">
    <location>
        <begin position="20"/>
        <end position="38"/>
    </location>
</feature>
<reference evidence="5" key="2">
    <citation type="submission" date="2015-05" db="EMBL/GenBank/DDBJ databases">
        <title>Complete genome sequence of Corynebacterium testudinoris DSM 44614, recovered from necrotic lesions in the mouth of a tortoise.</title>
        <authorList>
            <person name="Ruckert C."/>
            <person name="Albersmeier A."/>
            <person name="Winkler A."/>
            <person name="Tauch A."/>
        </authorList>
    </citation>
    <scope>NUCLEOTIDE SEQUENCE [LARGE SCALE GENOMIC DNA]</scope>
    <source>
        <strain evidence="5">DSM 44614</strain>
    </source>
</reference>
<dbReference type="STRING" id="136857.CTEST_07880"/>
<evidence type="ECO:0000313" key="5">
    <source>
        <dbReference type="Proteomes" id="UP000035540"/>
    </source>
</evidence>
<dbReference type="GO" id="GO:0005886">
    <property type="term" value="C:plasma membrane"/>
    <property type="evidence" value="ECO:0007669"/>
    <property type="project" value="UniProtKB-SubCell"/>
</dbReference>
<dbReference type="Pfam" id="PF02632">
    <property type="entry name" value="BioY"/>
    <property type="match status" value="1"/>
</dbReference>
<dbReference type="KEGG" id="cted:CTEST_07880"/>
<feature type="transmembrane region" description="Helical" evidence="3">
    <location>
        <begin position="173"/>
        <end position="194"/>
    </location>
</feature>
<feature type="transmembrane region" description="Helical" evidence="3">
    <location>
        <begin position="129"/>
        <end position="153"/>
    </location>
</feature>
<evidence type="ECO:0000256" key="3">
    <source>
        <dbReference type="SAM" id="Phobius"/>
    </source>
</evidence>
<dbReference type="PIRSF" id="PIRSF016661">
    <property type="entry name" value="BioY"/>
    <property type="match status" value="1"/>
</dbReference>
<sequence>MTSTDTSRPARSSRSGVQDLAYITVFAALLVVLAFVAIPVGTAGVPIVLQNAAVILAGLVLGGRRGFLAVALFLGLGLIGLPVLAGGRTTLAALAGPTVGYLVGYLISAAVAGWIAYRAPARKRGVQAVYFILAGVIGLFLQYFFGALGLVWRAGLSIGEAALAQVPFLVPDAGKMAVMVIIALGIHAAFPDLLSRKK</sequence>
<comment type="subcellular location">
    <subcellularLocation>
        <location evidence="2">Cell membrane</location>
        <topology evidence="2">Multi-pass membrane protein</topology>
    </subcellularLocation>
</comment>
<dbReference type="GO" id="GO:0015225">
    <property type="term" value="F:biotin transmembrane transporter activity"/>
    <property type="evidence" value="ECO:0007669"/>
    <property type="project" value="UniProtKB-UniRule"/>
</dbReference>
<comment type="similarity">
    <text evidence="1 2">Belongs to the BioY family.</text>
</comment>
<protein>
    <recommendedName>
        <fullName evidence="2">Biotin transporter</fullName>
    </recommendedName>
</protein>
<proteinExistence type="inferred from homology"/>
<evidence type="ECO:0000256" key="2">
    <source>
        <dbReference type="PIRNR" id="PIRNR016661"/>
    </source>
</evidence>
<dbReference type="InterPro" id="IPR003784">
    <property type="entry name" value="BioY"/>
</dbReference>